<sequence>MDKKQKMLSNLVTVAVVTALCNTMHTVYRVNIPEHGRCSTVHLSCSFHLICSMRGCSRNALFYVLHCICKETCHNIFYD</sequence>
<protein>
    <submittedName>
        <fullName evidence="1">Uncharacterized protein</fullName>
    </submittedName>
</protein>
<name>A0A974HWT1_XENLA</name>
<dbReference type="AlphaFoldDB" id="A0A974HWT1"/>
<evidence type="ECO:0000313" key="2">
    <source>
        <dbReference type="Proteomes" id="UP000694892"/>
    </source>
</evidence>
<accession>A0A974HWT1</accession>
<gene>
    <name evidence="1" type="ORF">XELAEV_18015886mg</name>
</gene>
<reference evidence="2" key="1">
    <citation type="journal article" date="2016" name="Nature">
        <title>Genome evolution in the allotetraploid frog Xenopus laevis.</title>
        <authorList>
            <person name="Session A.M."/>
            <person name="Uno Y."/>
            <person name="Kwon T."/>
            <person name="Chapman J.A."/>
            <person name="Toyoda A."/>
            <person name="Takahashi S."/>
            <person name="Fukui A."/>
            <person name="Hikosaka A."/>
            <person name="Suzuki A."/>
            <person name="Kondo M."/>
            <person name="van Heeringen S.J."/>
            <person name="Quigley I."/>
            <person name="Heinz S."/>
            <person name="Ogino H."/>
            <person name="Ochi H."/>
            <person name="Hellsten U."/>
            <person name="Lyons J.B."/>
            <person name="Simakov O."/>
            <person name="Putnam N."/>
            <person name="Stites J."/>
            <person name="Kuroki Y."/>
            <person name="Tanaka T."/>
            <person name="Michiue T."/>
            <person name="Watanabe M."/>
            <person name="Bogdanovic O."/>
            <person name="Lister R."/>
            <person name="Georgiou G."/>
            <person name="Paranjpe S.S."/>
            <person name="van Kruijsbergen I."/>
            <person name="Shu S."/>
            <person name="Carlson J."/>
            <person name="Kinoshita T."/>
            <person name="Ohta Y."/>
            <person name="Mawaribuchi S."/>
            <person name="Jenkins J."/>
            <person name="Grimwood J."/>
            <person name="Schmutz J."/>
            <person name="Mitros T."/>
            <person name="Mozaffari S.V."/>
            <person name="Suzuki Y."/>
            <person name="Haramoto Y."/>
            <person name="Yamamoto T.S."/>
            <person name="Takagi C."/>
            <person name="Heald R."/>
            <person name="Miller K."/>
            <person name="Haudenschild C."/>
            <person name="Kitzman J."/>
            <person name="Nakayama T."/>
            <person name="Izutsu Y."/>
            <person name="Robert J."/>
            <person name="Fortriede J."/>
            <person name="Burns K."/>
            <person name="Lotay V."/>
            <person name="Karimi K."/>
            <person name="Yasuoka Y."/>
            <person name="Dichmann D.S."/>
            <person name="Flajnik M.F."/>
            <person name="Houston D.W."/>
            <person name="Shendure J."/>
            <person name="DuPasquier L."/>
            <person name="Vize P.D."/>
            <person name="Zorn A.M."/>
            <person name="Ito M."/>
            <person name="Marcotte E.M."/>
            <person name="Wallingford J.B."/>
            <person name="Ito Y."/>
            <person name="Asashima M."/>
            <person name="Ueno N."/>
            <person name="Matsuda Y."/>
            <person name="Veenstra G.J."/>
            <person name="Fujiyama A."/>
            <person name="Harland R.M."/>
            <person name="Taira M."/>
            <person name="Rokhsar D.S."/>
        </authorList>
    </citation>
    <scope>NUCLEOTIDE SEQUENCE [LARGE SCALE GENOMIC DNA]</scope>
    <source>
        <strain evidence="2">J</strain>
    </source>
</reference>
<dbReference type="Proteomes" id="UP000694892">
    <property type="component" value="Chromosome 2S"/>
</dbReference>
<organism evidence="1 2">
    <name type="scientific">Xenopus laevis</name>
    <name type="common">African clawed frog</name>
    <dbReference type="NCBI Taxonomy" id="8355"/>
    <lineage>
        <taxon>Eukaryota</taxon>
        <taxon>Metazoa</taxon>
        <taxon>Chordata</taxon>
        <taxon>Craniata</taxon>
        <taxon>Vertebrata</taxon>
        <taxon>Euteleostomi</taxon>
        <taxon>Amphibia</taxon>
        <taxon>Batrachia</taxon>
        <taxon>Anura</taxon>
        <taxon>Pipoidea</taxon>
        <taxon>Pipidae</taxon>
        <taxon>Xenopodinae</taxon>
        <taxon>Xenopus</taxon>
        <taxon>Xenopus</taxon>
    </lineage>
</organism>
<evidence type="ECO:0000313" key="1">
    <source>
        <dbReference type="EMBL" id="OCT92821.1"/>
    </source>
</evidence>
<dbReference type="EMBL" id="CM004469">
    <property type="protein sequence ID" value="OCT92821.1"/>
    <property type="molecule type" value="Genomic_DNA"/>
</dbReference>
<proteinExistence type="predicted"/>